<evidence type="ECO:0000259" key="4">
    <source>
        <dbReference type="Pfam" id="PF07238"/>
    </source>
</evidence>
<dbReference type="Gene3D" id="2.30.110.10">
    <property type="entry name" value="Electron Transport, Fmn-binding Protein, Chain A"/>
    <property type="match status" value="1"/>
</dbReference>
<dbReference type="Pfam" id="PF07238">
    <property type="entry name" value="PilZ"/>
    <property type="match status" value="1"/>
</dbReference>
<keyword evidence="6" id="KW-0282">Flagellum</keyword>
<dbReference type="InterPro" id="IPR009875">
    <property type="entry name" value="PilZ_domain"/>
</dbReference>
<gene>
    <name evidence="6" type="ORF">WG219_06815</name>
</gene>
<keyword evidence="3" id="KW-0975">Bacterial flagellum</keyword>
<reference evidence="6 7" key="1">
    <citation type="submission" date="2024-03" db="EMBL/GenBank/DDBJ databases">
        <title>Complete genome of BD2.</title>
        <authorList>
            <person name="Cao G."/>
        </authorList>
    </citation>
    <scope>NUCLEOTIDE SEQUENCE [LARGE SCALE GENOMIC DNA]</scope>
    <source>
        <strain evidence="6 7">BD2</strain>
    </source>
</reference>
<feature type="domain" description="PilZ" evidence="4">
    <location>
        <begin position="124"/>
        <end position="234"/>
    </location>
</feature>
<dbReference type="EMBL" id="CP148074">
    <property type="protein sequence ID" value="WXL27157.1"/>
    <property type="molecule type" value="Genomic_DNA"/>
</dbReference>
<proteinExistence type="predicted"/>
<evidence type="ECO:0000313" key="7">
    <source>
        <dbReference type="Proteomes" id="UP001476583"/>
    </source>
</evidence>
<dbReference type="InterPro" id="IPR009926">
    <property type="entry name" value="T3SS_YcgR_PilZN"/>
</dbReference>
<dbReference type="InterPro" id="IPR012349">
    <property type="entry name" value="Split_barrel_FMN-bd"/>
</dbReference>
<keyword evidence="7" id="KW-1185">Reference proteome</keyword>
<accession>A0ABZ2RKU3</accession>
<feature type="domain" description="Type III secretion system flagellar brake protein YcgR PilZN" evidence="5">
    <location>
        <begin position="17"/>
        <end position="121"/>
    </location>
</feature>
<keyword evidence="6" id="KW-0969">Cilium</keyword>
<evidence type="ECO:0000259" key="5">
    <source>
        <dbReference type="Pfam" id="PF07317"/>
    </source>
</evidence>
<name>A0ABZ2RKU3_ECTME</name>
<evidence type="ECO:0000256" key="2">
    <source>
        <dbReference type="ARBA" id="ARBA00022741"/>
    </source>
</evidence>
<sequence>MSNPFSQDDGPQPPRTLRAPVEIVANLRLLQQHNDPLVISFPGRSQRYQSFVINVDRDKQLLVLDEIMPSDGERLLLNGESFKAEGFHEGVRIAWESDQPVTVGEFEGHRSYYCFLPQEIIYHQRRNAFRAQLKQTDPVKVDLAIGENRILSGQLMDISATGAKVRFTGDAQLSLHPGEIHESFTAHFPFGAMTTAIEVRHVQFEDKVNFSFVGVRFDNINGQAQRQVERFVYQLQREARRFESEGLF</sequence>
<dbReference type="Gene3D" id="2.40.10.220">
    <property type="entry name" value="predicted glycosyltransferase like domains"/>
    <property type="match status" value="1"/>
</dbReference>
<keyword evidence="2" id="KW-0547">Nucleotide-binding</keyword>
<keyword evidence="1" id="KW-0973">c-di-GMP</keyword>
<protein>
    <submittedName>
        <fullName evidence="6">Flagellar regulator YcgR PilZN domain-containing protein</fullName>
    </submittedName>
</protein>
<organism evidence="6 7">
    <name type="scientific">Ectopseudomonas mendocina</name>
    <name type="common">Pseudomonas mendocina</name>
    <dbReference type="NCBI Taxonomy" id="300"/>
    <lineage>
        <taxon>Bacteria</taxon>
        <taxon>Pseudomonadati</taxon>
        <taxon>Pseudomonadota</taxon>
        <taxon>Gammaproteobacteria</taxon>
        <taxon>Pseudomonadales</taxon>
        <taxon>Pseudomonadaceae</taxon>
        <taxon>Ectopseudomonas</taxon>
    </lineage>
</organism>
<evidence type="ECO:0000313" key="6">
    <source>
        <dbReference type="EMBL" id="WXL27157.1"/>
    </source>
</evidence>
<evidence type="ECO:0000256" key="1">
    <source>
        <dbReference type="ARBA" id="ARBA00022636"/>
    </source>
</evidence>
<dbReference type="Pfam" id="PF07317">
    <property type="entry name" value="PilZN"/>
    <property type="match status" value="1"/>
</dbReference>
<keyword evidence="6" id="KW-0966">Cell projection</keyword>
<dbReference type="Proteomes" id="UP001476583">
    <property type="component" value="Chromosome"/>
</dbReference>
<evidence type="ECO:0000256" key="3">
    <source>
        <dbReference type="ARBA" id="ARBA00023143"/>
    </source>
</evidence>
<dbReference type="SUPFAM" id="SSF141371">
    <property type="entry name" value="PilZ domain-like"/>
    <property type="match status" value="1"/>
</dbReference>